<dbReference type="EMBL" id="CAJHUB010000673">
    <property type="protein sequence ID" value="CAD7674897.1"/>
    <property type="molecule type" value="Genomic_DNA"/>
</dbReference>
<dbReference type="GO" id="GO:0015935">
    <property type="term" value="C:small ribosomal subunit"/>
    <property type="evidence" value="ECO:0007669"/>
    <property type="project" value="InterPro"/>
</dbReference>
<sequence>MIVPVTGTTPMTGRFTPGTFTNQMRTAFQEPRLLEVSYVDLPTTPMVEQLICCMWTLLSFLYMCGTMSHEHLEEVMPDFFFCRDPK</sequence>
<dbReference type="Gene3D" id="3.40.50.10490">
    <property type="entry name" value="Glucose-6-phosphate isomerase like protein, domain 1"/>
    <property type="match status" value="1"/>
</dbReference>
<evidence type="ECO:0000313" key="4">
    <source>
        <dbReference type="Proteomes" id="UP000645828"/>
    </source>
</evidence>
<dbReference type="GO" id="GO:0003735">
    <property type="term" value="F:structural constituent of ribosome"/>
    <property type="evidence" value="ECO:0007669"/>
    <property type="project" value="InterPro"/>
</dbReference>
<gene>
    <name evidence="3" type="ORF">NYPRO_LOCUS7692</name>
</gene>
<keyword evidence="1" id="KW-0689">Ribosomal protein</keyword>
<dbReference type="AlphaFoldDB" id="A0A811YHT7"/>
<evidence type="ECO:0000256" key="1">
    <source>
        <dbReference type="ARBA" id="ARBA00022980"/>
    </source>
</evidence>
<keyword evidence="4" id="KW-1185">Reference proteome</keyword>
<dbReference type="PANTHER" id="PTHR11489">
    <property type="entry name" value="40S RIBOSOMAL PROTEIN SA"/>
    <property type="match status" value="1"/>
</dbReference>
<keyword evidence="2" id="KW-0687">Ribonucleoprotein</keyword>
<accession>A0A811YHT7</accession>
<protein>
    <submittedName>
        <fullName evidence="3">(raccoon dog) hypothetical protein</fullName>
    </submittedName>
</protein>
<reference evidence="3" key="1">
    <citation type="submission" date="2020-12" db="EMBL/GenBank/DDBJ databases">
        <authorList>
            <consortium name="Molecular Ecology Group"/>
        </authorList>
    </citation>
    <scope>NUCLEOTIDE SEQUENCE</scope>
    <source>
        <strain evidence="3">TBG_1078</strain>
    </source>
</reference>
<evidence type="ECO:0000313" key="3">
    <source>
        <dbReference type="EMBL" id="CAD7674897.1"/>
    </source>
</evidence>
<dbReference type="InterPro" id="IPR023591">
    <property type="entry name" value="Ribosomal_uS2_flav_dom_sf"/>
</dbReference>
<comment type="caution">
    <text evidence="3">The sequence shown here is derived from an EMBL/GenBank/DDBJ whole genome shotgun (WGS) entry which is preliminary data.</text>
</comment>
<dbReference type="InterPro" id="IPR005707">
    <property type="entry name" value="Ribosomal_uS2_euk/arc"/>
</dbReference>
<dbReference type="GO" id="GO:0006412">
    <property type="term" value="P:translation"/>
    <property type="evidence" value="ECO:0007669"/>
    <property type="project" value="InterPro"/>
</dbReference>
<proteinExistence type="predicted"/>
<organism evidence="3 4">
    <name type="scientific">Nyctereutes procyonoides</name>
    <name type="common">Raccoon dog</name>
    <name type="synonym">Canis procyonoides</name>
    <dbReference type="NCBI Taxonomy" id="34880"/>
    <lineage>
        <taxon>Eukaryota</taxon>
        <taxon>Metazoa</taxon>
        <taxon>Chordata</taxon>
        <taxon>Craniata</taxon>
        <taxon>Vertebrata</taxon>
        <taxon>Euteleostomi</taxon>
        <taxon>Mammalia</taxon>
        <taxon>Eutheria</taxon>
        <taxon>Laurasiatheria</taxon>
        <taxon>Carnivora</taxon>
        <taxon>Caniformia</taxon>
        <taxon>Canidae</taxon>
        <taxon>Nyctereutes</taxon>
    </lineage>
</organism>
<dbReference type="SUPFAM" id="SSF52313">
    <property type="entry name" value="Ribosomal protein S2"/>
    <property type="match status" value="1"/>
</dbReference>
<dbReference type="Proteomes" id="UP000645828">
    <property type="component" value="Unassembled WGS sequence"/>
</dbReference>
<evidence type="ECO:0000256" key="2">
    <source>
        <dbReference type="ARBA" id="ARBA00023274"/>
    </source>
</evidence>
<name>A0A811YHT7_NYCPR</name>